<dbReference type="Proteomes" id="UP000176222">
    <property type="component" value="Unassembled WGS sequence"/>
</dbReference>
<dbReference type="SUPFAM" id="SSF53328">
    <property type="entry name" value="Formyltransferase"/>
    <property type="match status" value="1"/>
</dbReference>
<dbReference type="Pfam" id="PF00551">
    <property type="entry name" value="Formyl_trans_N"/>
    <property type="match status" value="1"/>
</dbReference>
<accession>A0A1G2QG53</accession>
<organism evidence="3 4">
    <name type="scientific">Candidatus Vogelbacteria bacterium RIFOXYB1_FULL_42_16</name>
    <dbReference type="NCBI Taxonomy" id="1802436"/>
    <lineage>
        <taxon>Bacteria</taxon>
        <taxon>Candidatus Vogeliibacteriota</taxon>
    </lineage>
</organism>
<dbReference type="PANTHER" id="PTHR11138">
    <property type="entry name" value="METHIONYL-TRNA FORMYLTRANSFERASE"/>
    <property type="match status" value="1"/>
</dbReference>
<evidence type="ECO:0000313" key="4">
    <source>
        <dbReference type="Proteomes" id="UP000176222"/>
    </source>
</evidence>
<dbReference type="PANTHER" id="PTHR11138:SF5">
    <property type="entry name" value="METHIONYL-TRNA FORMYLTRANSFERASE, MITOCHONDRIAL"/>
    <property type="match status" value="1"/>
</dbReference>
<dbReference type="STRING" id="1802436.A2370_00720"/>
<proteinExistence type="predicted"/>
<name>A0A1G2QG53_9BACT</name>
<dbReference type="InterPro" id="IPR005794">
    <property type="entry name" value="Fmt"/>
</dbReference>
<dbReference type="NCBIfam" id="TIGR00460">
    <property type="entry name" value="fmt"/>
    <property type="match status" value="1"/>
</dbReference>
<reference evidence="3 4" key="1">
    <citation type="journal article" date="2016" name="Nat. Commun.">
        <title>Thousands of microbial genomes shed light on interconnected biogeochemical processes in an aquifer system.</title>
        <authorList>
            <person name="Anantharaman K."/>
            <person name="Brown C.T."/>
            <person name="Hug L.A."/>
            <person name="Sharon I."/>
            <person name="Castelle C.J."/>
            <person name="Probst A.J."/>
            <person name="Thomas B.C."/>
            <person name="Singh A."/>
            <person name="Wilkins M.J."/>
            <person name="Karaoz U."/>
            <person name="Brodie E.L."/>
            <person name="Williams K.H."/>
            <person name="Hubbard S.S."/>
            <person name="Banfield J.F."/>
        </authorList>
    </citation>
    <scope>NUCLEOTIDE SEQUENCE [LARGE SCALE GENOMIC DNA]</scope>
</reference>
<evidence type="ECO:0000313" key="3">
    <source>
        <dbReference type="EMBL" id="OHA59029.1"/>
    </source>
</evidence>
<evidence type="ECO:0000259" key="2">
    <source>
        <dbReference type="Pfam" id="PF00551"/>
    </source>
</evidence>
<comment type="caution">
    <text evidence="3">The sequence shown here is derived from an EMBL/GenBank/DDBJ whole genome shotgun (WGS) entry which is preliminary data.</text>
</comment>
<gene>
    <name evidence="3" type="ORF">A2370_00720</name>
</gene>
<dbReference type="InterPro" id="IPR011034">
    <property type="entry name" value="Formyl_transferase-like_C_sf"/>
</dbReference>
<dbReference type="SUPFAM" id="SSF50486">
    <property type="entry name" value="FMT C-terminal domain-like"/>
    <property type="match status" value="1"/>
</dbReference>
<dbReference type="GO" id="GO:0005829">
    <property type="term" value="C:cytosol"/>
    <property type="evidence" value="ECO:0007669"/>
    <property type="project" value="TreeGrafter"/>
</dbReference>
<dbReference type="AlphaFoldDB" id="A0A1G2QG53"/>
<evidence type="ECO:0000256" key="1">
    <source>
        <dbReference type="ARBA" id="ARBA00012261"/>
    </source>
</evidence>
<dbReference type="EC" id="2.1.2.9" evidence="1"/>
<dbReference type="EMBL" id="MHTH01000006">
    <property type="protein sequence ID" value="OHA59029.1"/>
    <property type="molecule type" value="Genomic_DNA"/>
</dbReference>
<keyword evidence="3" id="KW-0808">Transferase</keyword>
<dbReference type="InterPro" id="IPR036477">
    <property type="entry name" value="Formyl_transf_N_sf"/>
</dbReference>
<feature type="domain" description="Formyl transferase N-terminal" evidence="2">
    <location>
        <begin position="9"/>
        <end position="204"/>
    </location>
</feature>
<sequence length="307" mass="34327">MSDNKPTFVFFGTDEFSVQVLETLREDNLIPSLIITVPDKPKGRKMVLTPPPVKTWAEANEIEVIQPASLTHLEVKPPSELIEKLKVYPVAKNLNFSGTGAITYNLFLVASYGQIIPRAILDLPKNDTLNIHPSLLPKYRGPSPLETVILNGDRGTGVTIIKLDAEMDHGPIIAQEKFSLDDKNDFISLRDKSARLGAEMLIKILPAYLAGEIVPQEQDHSQATLTKKFTKEDGYLNPNDTDLVNWRKILALNPWPGAYILIEKDDLKIRLAVKSAHLDDQGQLIYDRVVPAGKKEMSWSDFQHGLK</sequence>
<dbReference type="Gene3D" id="3.40.50.12230">
    <property type="match status" value="1"/>
</dbReference>
<dbReference type="InterPro" id="IPR041711">
    <property type="entry name" value="Met-tRNA-FMT_N"/>
</dbReference>
<protein>
    <recommendedName>
        <fullName evidence="1">methionyl-tRNA formyltransferase</fullName>
        <ecNumber evidence="1">2.1.2.9</ecNumber>
    </recommendedName>
</protein>
<dbReference type="GO" id="GO:0004479">
    <property type="term" value="F:methionyl-tRNA formyltransferase activity"/>
    <property type="evidence" value="ECO:0007669"/>
    <property type="project" value="UniProtKB-EC"/>
</dbReference>
<dbReference type="InterPro" id="IPR002376">
    <property type="entry name" value="Formyl_transf_N"/>
</dbReference>
<dbReference type="CDD" id="cd08646">
    <property type="entry name" value="FMT_core_Met-tRNA-FMT_N"/>
    <property type="match status" value="1"/>
</dbReference>